<dbReference type="Pfam" id="PF13531">
    <property type="entry name" value="SBP_bac_11"/>
    <property type="match status" value="2"/>
</dbReference>
<comment type="similarity">
    <text evidence="1">Belongs to the bacterial solute-binding protein ModA family.</text>
</comment>
<dbReference type="PANTHER" id="PTHR30632">
    <property type="entry name" value="MOLYBDATE-BINDING PERIPLASMIC PROTEIN"/>
    <property type="match status" value="1"/>
</dbReference>
<evidence type="ECO:0000313" key="5">
    <source>
        <dbReference type="Proteomes" id="UP000315010"/>
    </source>
</evidence>
<keyword evidence="2" id="KW-0479">Metal-binding</keyword>
<dbReference type="GO" id="GO:0015689">
    <property type="term" value="P:molybdate ion transport"/>
    <property type="evidence" value="ECO:0007669"/>
    <property type="project" value="InterPro"/>
</dbReference>
<keyword evidence="3" id="KW-0732">Signal</keyword>
<comment type="caution">
    <text evidence="4">The sequence shown here is derived from an EMBL/GenBank/DDBJ whole genome shotgun (WGS) entry which is preliminary data.</text>
</comment>
<evidence type="ECO:0000256" key="2">
    <source>
        <dbReference type="ARBA" id="ARBA00022723"/>
    </source>
</evidence>
<dbReference type="OrthoDB" id="249482at2"/>
<keyword evidence="5" id="KW-1185">Reference proteome</keyword>
<evidence type="ECO:0000256" key="3">
    <source>
        <dbReference type="ARBA" id="ARBA00022729"/>
    </source>
</evidence>
<dbReference type="InterPro" id="IPR005950">
    <property type="entry name" value="ModA"/>
</dbReference>
<dbReference type="AlphaFoldDB" id="A0A5C5ZB38"/>
<dbReference type="NCBIfam" id="TIGR01256">
    <property type="entry name" value="modA"/>
    <property type="match status" value="1"/>
</dbReference>
<dbReference type="SUPFAM" id="SSF53850">
    <property type="entry name" value="Periplasmic binding protein-like II"/>
    <property type="match status" value="2"/>
</dbReference>
<dbReference type="RefSeq" id="WP_146401618.1">
    <property type="nucleotide sequence ID" value="NZ_SJPJ01000001.1"/>
</dbReference>
<dbReference type="EMBL" id="SJPJ01000001">
    <property type="protein sequence ID" value="TWT84081.1"/>
    <property type="molecule type" value="Genomic_DNA"/>
</dbReference>
<evidence type="ECO:0000256" key="1">
    <source>
        <dbReference type="ARBA" id="ARBA00009175"/>
    </source>
</evidence>
<organism evidence="4 5">
    <name type="scientific">Novipirellula herctigrandis</name>
    <dbReference type="NCBI Taxonomy" id="2527986"/>
    <lineage>
        <taxon>Bacteria</taxon>
        <taxon>Pseudomonadati</taxon>
        <taxon>Planctomycetota</taxon>
        <taxon>Planctomycetia</taxon>
        <taxon>Pirellulales</taxon>
        <taxon>Pirellulaceae</taxon>
        <taxon>Novipirellula</taxon>
    </lineage>
</organism>
<gene>
    <name evidence="4" type="ORF">CA13_55570</name>
</gene>
<name>A0A5C5ZB38_9BACT</name>
<evidence type="ECO:0000313" key="4">
    <source>
        <dbReference type="EMBL" id="TWT84081.1"/>
    </source>
</evidence>
<accession>A0A5C5ZB38</accession>
<sequence length="514" mass="55989">MNKGIIAFVGIALLLVASLYLLSTKDQSTGAAQADLVLYCAAGVKPAVVPLAQQFEREYGQKVQLMYGGSGTLLSNIQVAPQGDLYIAADQSYIEMAAQKELIAETLPLAWLRPVIVVAKGNPKNIRSLEDLKRSDVRIALGNPGTASIGRQTQKLLESAGVWGQVKKQVEQNGVFKPTVSEVANDVKLGAVAAGIVWDATVAQYPELEAVKVELFEEARQQISVAVLASSKQPTAALRFARYLNSRVGNAVFAERGFEAVEGDQWAWHPELTFFCGSVNRRAVDDVIKAFECREGATVNTIYNGCGILTGQMRTINQETGSGFPDVYMACDRYYLENVRDWFQEDVDISEADIVIAVPKGNPKNIQGIADLAKDGMRISVGQPEQCTIGALTRIMLEKMGVYDQVMKNVVMQTASSSMLVPTVSTNSVDATISYITDTKAESDKVDSVRIDSLYAKAIQPFSIACSSDYKFLGRRLFKDISAAEERFVKAGFRFRLGSQGTIVPSESVIENTE</sequence>
<dbReference type="GO" id="GO:0046872">
    <property type="term" value="F:metal ion binding"/>
    <property type="evidence" value="ECO:0007669"/>
    <property type="project" value="UniProtKB-KW"/>
</dbReference>
<dbReference type="PANTHER" id="PTHR30632:SF0">
    <property type="entry name" value="SULFATE-BINDING PROTEIN"/>
    <property type="match status" value="1"/>
</dbReference>
<dbReference type="Proteomes" id="UP000315010">
    <property type="component" value="Unassembled WGS sequence"/>
</dbReference>
<dbReference type="InterPro" id="IPR050682">
    <property type="entry name" value="ModA/WtpA"/>
</dbReference>
<protein>
    <submittedName>
        <fullName evidence="4">Putative binding protein</fullName>
    </submittedName>
</protein>
<dbReference type="Gene3D" id="3.40.190.10">
    <property type="entry name" value="Periplasmic binding protein-like II"/>
    <property type="match status" value="3"/>
</dbReference>
<dbReference type="GO" id="GO:0030973">
    <property type="term" value="F:molybdate ion binding"/>
    <property type="evidence" value="ECO:0007669"/>
    <property type="project" value="TreeGrafter"/>
</dbReference>
<reference evidence="4 5" key="1">
    <citation type="submission" date="2019-02" db="EMBL/GenBank/DDBJ databases">
        <title>Deep-cultivation of Planctomycetes and their phenomic and genomic characterization uncovers novel biology.</title>
        <authorList>
            <person name="Wiegand S."/>
            <person name="Jogler M."/>
            <person name="Boedeker C."/>
            <person name="Pinto D."/>
            <person name="Vollmers J."/>
            <person name="Rivas-Marin E."/>
            <person name="Kohn T."/>
            <person name="Peeters S.H."/>
            <person name="Heuer A."/>
            <person name="Rast P."/>
            <person name="Oberbeckmann S."/>
            <person name="Bunk B."/>
            <person name="Jeske O."/>
            <person name="Meyerdierks A."/>
            <person name="Storesund J.E."/>
            <person name="Kallscheuer N."/>
            <person name="Luecker S."/>
            <person name="Lage O.M."/>
            <person name="Pohl T."/>
            <person name="Merkel B.J."/>
            <person name="Hornburger P."/>
            <person name="Mueller R.-W."/>
            <person name="Bruemmer F."/>
            <person name="Labrenz M."/>
            <person name="Spormann A.M."/>
            <person name="Op Den Camp H."/>
            <person name="Overmann J."/>
            <person name="Amann R."/>
            <person name="Jetten M.S.M."/>
            <person name="Mascher T."/>
            <person name="Medema M.H."/>
            <person name="Devos D.P."/>
            <person name="Kaster A.-K."/>
            <person name="Ovreas L."/>
            <person name="Rohde M."/>
            <person name="Galperin M.Y."/>
            <person name="Jogler C."/>
        </authorList>
    </citation>
    <scope>NUCLEOTIDE SEQUENCE [LARGE SCALE GENOMIC DNA]</scope>
    <source>
        <strain evidence="4 5">CA13</strain>
    </source>
</reference>
<proteinExistence type="inferred from homology"/>